<dbReference type="Proteomes" id="UP000694864">
    <property type="component" value="Chromosome 1"/>
</dbReference>
<dbReference type="GeneID" id="109132203"/>
<keyword evidence="3" id="KW-0325">Glycoprotein</keyword>
<reference evidence="6" key="2">
    <citation type="submission" date="2025-08" db="UniProtKB">
        <authorList>
            <consortium name="RefSeq"/>
        </authorList>
    </citation>
    <scope>IDENTIFICATION</scope>
    <source>
        <tissue evidence="6">Leaf</tissue>
    </source>
</reference>
<keyword evidence="5" id="KW-1185">Reference proteome</keyword>
<dbReference type="Pfam" id="PF04833">
    <property type="entry name" value="COBRA"/>
    <property type="match status" value="1"/>
</dbReference>
<accession>A0ABM1RIX2</accession>
<comment type="similarity">
    <text evidence="1">Belongs to the COBRA family.</text>
</comment>
<name>A0ABM1RIX2_CAMSA</name>
<evidence type="ECO:0000256" key="1">
    <source>
        <dbReference type="ARBA" id="ARBA00005507"/>
    </source>
</evidence>
<feature type="region of interest" description="Disordered" evidence="4">
    <location>
        <begin position="74"/>
        <end position="94"/>
    </location>
</feature>
<evidence type="ECO:0000313" key="6">
    <source>
        <dbReference type="RefSeq" id="XP_019098960.1"/>
    </source>
</evidence>
<reference evidence="5" key="1">
    <citation type="journal article" date="2014" name="Nat. Commun.">
        <title>The emerging biofuel crop Camelina sativa retains a highly undifferentiated hexaploid genome structure.</title>
        <authorList>
            <person name="Kagale S."/>
            <person name="Koh C."/>
            <person name="Nixon J."/>
            <person name="Bollina V."/>
            <person name="Clarke W.E."/>
            <person name="Tuteja R."/>
            <person name="Spillane C."/>
            <person name="Robinson S.J."/>
            <person name="Links M.G."/>
            <person name="Clarke C."/>
            <person name="Higgins E.E."/>
            <person name="Huebert T."/>
            <person name="Sharpe A.G."/>
            <person name="Parkin I.A."/>
        </authorList>
    </citation>
    <scope>NUCLEOTIDE SEQUENCE [LARGE SCALE GENOMIC DNA]</scope>
    <source>
        <strain evidence="5">cv. DH55</strain>
    </source>
</reference>
<evidence type="ECO:0000256" key="2">
    <source>
        <dbReference type="ARBA" id="ARBA00022729"/>
    </source>
</evidence>
<evidence type="ECO:0000256" key="4">
    <source>
        <dbReference type="SAM" id="MobiDB-lite"/>
    </source>
</evidence>
<protein>
    <submittedName>
        <fullName evidence="6">COBRA-like protein 5</fullName>
    </submittedName>
</protein>
<gene>
    <name evidence="6" type="primary">LOC109132203</name>
</gene>
<feature type="compositionally biased region" description="Acidic residues" evidence="4">
    <location>
        <begin position="78"/>
        <end position="89"/>
    </location>
</feature>
<keyword evidence="2" id="KW-0732">Signal</keyword>
<evidence type="ECO:0000256" key="3">
    <source>
        <dbReference type="ARBA" id="ARBA00023180"/>
    </source>
</evidence>
<evidence type="ECO:0000313" key="5">
    <source>
        <dbReference type="Proteomes" id="UP000694864"/>
    </source>
</evidence>
<organism evidence="5 6">
    <name type="scientific">Camelina sativa</name>
    <name type="common">False flax</name>
    <name type="synonym">Myagrum sativum</name>
    <dbReference type="NCBI Taxonomy" id="90675"/>
    <lineage>
        <taxon>Eukaryota</taxon>
        <taxon>Viridiplantae</taxon>
        <taxon>Streptophyta</taxon>
        <taxon>Embryophyta</taxon>
        <taxon>Tracheophyta</taxon>
        <taxon>Spermatophyta</taxon>
        <taxon>Magnoliopsida</taxon>
        <taxon>eudicotyledons</taxon>
        <taxon>Gunneridae</taxon>
        <taxon>Pentapetalae</taxon>
        <taxon>rosids</taxon>
        <taxon>malvids</taxon>
        <taxon>Brassicales</taxon>
        <taxon>Brassicaceae</taxon>
        <taxon>Camelineae</taxon>
        <taxon>Camelina</taxon>
    </lineage>
</organism>
<dbReference type="InterPro" id="IPR006918">
    <property type="entry name" value="COBRA_pln"/>
</dbReference>
<dbReference type="RefSeq" id="XP_019098960.1">
    <property type="nucleotide sequence ID" value="XM_019243415.1"/>
</dbReference>
<proteinExistence type="inferred from homology"/>
<sequence>MNKTRGSYTANVTIFNYLKYQDIQGPWSLNWLWVDNEILLSTLGAKSSNSTLRPGPPGWMHSRDDINRITIVDLPPQTDDDDDDDDDDDGQRNIVPAGDVIPWFREEEAGDLEKSSFSFHISVGRANLKYHHPPAIKVKLNTPNLKYWCGKVERVTGDLNSWSTSCVPSFFRVVVPRVI</sequence>